<feature type="transmembrane region" description="Helical" evidence="9">
    <location>
        <begin position="251"/>
        <end position="273"/>
    </location>
</feature>
<feature type="transmembrane region" description="Helical" evidence="9">
    <location>
        <begin position="380"/>
        <end position="399"/>
    </location>
</feature>
<accession>A0A4Q0SUN4</accession>
<feature type="transmembrane region" description="Helical" evidence="9">
    <location>
        <begin position="405"/>
        <end position="424"/>
    </location>
</feature>
<comment type="caution">
    <text evidence="11">The sequence shown here is derived from an EMBL/GenBank/DDBJ whole genome shotgun (WGS) entry which is preliminary data.</text>
</comment>
<feature type="transmembrane region" description="Helical" evidence="9">
    <location>
        <begin position="171"/>
        <end position="197"/>
    </location>
</feature>
<evidence type="ECO:0000313" key="11">
    <source>
        <dbReference type="EMBL" id="RXH54745.1"/>
    </source>
</evidence>
<reference evidence="12" key="2">
    <citation type="submission" date="2019-02" db="EMBL/GenBank/DDBJ databases">
        <title>Granulicella sibirica sp. nov., a psychrotolerant acidobacterium isolated from an organic soil layer in forested tundra, West Siberia.</title>
        <authorList>
            <person name="Oshkin I.Y."/>
            <person name="Kulichevskaya I.S."/>
            <person name="Rijpstra W.I.C."/>
            <person name="Sinninghe Damste J.S."/>
            <person name="Rakitin A.L."/>
            <person name="Ravin N.V."/>
            <person name="Dedysh S.N."/>
        </authorList>
    </citation>
    <scope>NUCLEOTIDE SEQUENCE [LARGE SCALE GENOMIC DNA]</scope>
    <source>
        <strain evidence="12">AF10</strain>
    </source>
</reference>
<keyword evidence="12" id="KW-1185">Reference proteome</keyword>
<feature type="transmembrane region" description="Helical" evidence="9">
    <location>
        <begin position="227"/>
        <end position="244"/>
    </location>
</feature>
<feature type="transmembrane region" description="Helical" evidence="9">
    <location>
        <begin position="347"/>
        <end position="373"/>
    </location>
</feature>
<keyword evidence="2" id="KW-1003">Cell membrane</keyword>
<dbReference type="Pfam" id="PF02366">
    <property type="entry name" value="PMT"/>
    <property type="match status" value="1"/>
</dbReference>
<keyword evidence="3" id="KW-0328">Glycosyltransferase</keyword>
<dbReference type="EMBL" id="RDSM01000003">
    <property type="protein sequence ID" value="RXH54745.1"/>
    <property type="molecule type" value="Genomic_DNA"/>
</dbReference>
<keyword evidence="4" id="KW-0808">Transferase</keyword>
<feature type="transmembrane region" description="Helical" evidence="9">
    <location>
        <begin position="28"/>
        <end position="47"/>
    </location>
</feature>
<evidence type="ECO:0000256" key="2">
    <source>
        <dbReference type="ARBA" id="ARBA00022475"/>
    </source>
</evidence>
<evidence type="ECO:0000256" key="4">
    <source>
        <dbReference type="ARBA" id="ARBA00022679"/>
    </source>
</evidence>
<keyword evidence="7 9" id="KW-0472">Membrane</keyword>
<feature type="transmembrane region" description="Helical" evidence="9">
    <location>
        <begin position="431"/>
        <end position="450"/>
    </location>
</feature>
<keyword evidence="5 9" id="KW-0812">Transmembrane</keyword>
<evidence type="ECO:0000256" key="5">
    <source>
        <dbReference type="ARBA" id="ARBA00022692"/>
    </source>
</evidence>
<dbReference type="AlphaFoldDB" id="A0A4Q0SUN4"/>
<protein>
    <recommendedName>
        <fullName evidence="10">ArnT-like N-terminal domain-containing protein</fullName>
    </recommendedName>
</protein>
<feature type="compositionally biased region" description="Polar residues" evidence="8">
    <location>
        <begin position="10"/>
        <end position="21"/>
    </location>
</feature>
<evidence type="ECO:0000256" key="7">
    <source>
        <dbReference type="ARBA" id="ARBA00023136"/>
    </source>
</evidence>
<feature type="transmembrane region" description="Helical" evidence="9">
    <location>
        <begin position="133"/>
        <end position="151"/>
    </location>
</feature>
<comment type="subcellular location">
    <subcellularLocation>
        <location evidence="1">Cell membrane</location>
        <topology evidence="1">Multi-pass membrane protein</topology>
    </subcellularLocation>
</comment>
<dbReference type="GO" id="GO:0000030">
    <property type="term" value="F:mannosyltransferase activity"/>
    <property type="evidence" value="ECO:0007669"/>
    <property type="project" value="InterPro"/>
</dbReference>
<evidence type="ECO:0000256" key="3">
    <source>
        <dbReference type="ARBA" id="ARBA00022676"/>
    </source>
</evidence>
<dbReference type="Gene3D" id="1.25.40.10">
    <property type="entry name" value="Tetratricopeptide repeat domain"/>
    <property type="match status" value="1"/>
</dbReference>
<gene>
    <name evidence="11" type="ORF">GRAN_3849</name>
</gene>
<dbReference type="SUPFAM" id="SSF48452">
    <property type="entry name" value="TPR-like"/>
    <property type="match status" value="1"/>
</dbReference>
<feature type="transmembrane region" description="Helical" evidence="9">
    <location>
        <begin position="204"/>
        <end position="221"/>
    </location>
</feature>
<dbReference type="InterPro" id="IPR003342">
    <property type="entry name" value="ArnT-like_N"/>
</dbReference>
<dbReference type="GO" id="GO:0016763">
    <property type="term" value="F:pentosyltransferase activity"/>
    <property type="evidence" value="ECO:0007669"/>
    <property type="project" value="TreeGrafter"/>
</dbReference>
<dbReference type="InterPro" id="IPR011990">
    <property type="entry name" value="TPR-like_helical_dom_sf"/>
</dbReference>
<evidence type="ECO:0000313" key="12">
    <source>
        <dbReference type="Proteomes" id="UP000289437"/>
    </source>
</evidence>
<feature type="domain" description="ArnT-like N-terminal" evidence="10">
    <location>
        <begin position="133"/>
        <end position="252"/>
    </location>
</feature>
<proteinExistence type="predicted"/>
<keyword evidence="6 9" id="KW-1133">Transmembrane helix</keyword>
<evidence type="ECO:0000259" key="10">
    <source>
        <dbReference type="Pfam" id="PF02366"/>
    </source>
</evidence>
<evidence type="ECO:0000256" key="6">
    <source>
        <dbReference type="ARBA" id="ARBA00022989"/>
    </source>
</evidence>
<dbReference type="PANTHER" id="PTHR33908">
    <property type="entry name" value="MANNOSYLTRANSFERASE YKCB-RELATED"/>
    <property type="match status" value="1"/>
</dbReference>
<feature type="region of interest" description="Disordered" evidence="8">
    <location>
        <begin position="1"/>
        <end position="22"/>
    </location>
</feature>
<reference evidence="11 12" key="1">
    <citation type="submission" date="2018-11" db="EMBL/GenBank/DDBJ databases">
        <authorList>
            <person name="Mardanov A.V."/>
            <person name="Ravin N.V."/>
            <person name="Dedysh S.N."/>
        </authorList>
    </citation>
    <scope>NUCLEOTIDE SEQUENCE [LARGE SCALE GENOMIC DNA]</scope>
    <source>
        <strain evidence="11 12">AF10</strain>
    </source>
</reference>
<organism evidence="11 12">
    <name type="scientific">Granulicella sibirica</name>
    <dbReference type="NCBI Taxonomy" id="2479048"/>
    <lineage>
        <taxon>Bacteria</taxon>
        <taxon>Pseudomonadati</taxon>
        <taxon>Acidobacteriota</taxon>
        <taxon>Terriglobia</taxon>
        <taxon>Terriglobales</taxon>
        <taxon>Acidobacteriaceae</taxon>
        <taxon>Granulicella</taxon>
    </lineage>
</organism>
<dbReference type="GO" id="GO:0006493">
    <property type="term" value="P:protein O-linked glycosylation"/>
    <property type="evidence" value="ECO:0007669"/>
    <property type="project" value="InterPro"/>
</dbReference>
<sequence length="678" mass="73337">MCHTPKLLSKSATSPTVQGSAPSPRRTLVFFLIAACLLCTLAAEEWLSIGHLSMSYDEGAHLYAGYQHWTARDFGVNPEHPPLVKLVAAAPLLGMTIKPAAPPRFLFLVEQYTGGQQMLAENGDYRLLTRARIAASLFTFALALLIFAAGWEMFGPLAGLLALTLFTFEPTILAHGALVTTDMGVACFTFASVYAFYRYLKRPGWLRVVLCGLAVGLALSAKLNGVLVLPIIALIALWEIATTPSHRAQRAASLFSAVLAVGLIGYVVLWSFYTFRYEARPNGLTLGPPLAAFVHMGPSPWQASLVTHLAAWHLLPEAYLFGWTKLATSFTEGAGFLFGHIYPRGTWLYFPAALLIKSTLTLILLLVAATFALKRFRREAVILAIALFTILIACLPAHVNIGVRHVLAIYPFAILLAAAAALQIARRSRYAAAIVSALFVFQCATSLHAYPDYLPYANEAFGGSSRTYRMLTDSNVDWAQQLKEVNAWTTSHHVTDCWFAYSYLSGAPPYDKTPCRPLPTGLAMLAGQPSPVVPSHLQGTLLVSAEDAAGVLWGPGSLNPYRQFQDGQPSELIGHSVLVYEGSFDVPLLAAESHLSQVPLLMRMGNSDAALKEAEAAIAIAPQAPLIEAALGGTLLQLHRVPEAKQAFGRAMQESAALSKEDSDATAVKIAQMEQPPH</sequence>
<dbReference type="InterPro" id="IPR050297">
    <property type="entry name" value="LipidA_mod_glycosyltrf_83"/>
</dbReference>
<dbReference type="PANTHER" id="PTHR33908:SF11">
    <property type="entry name" value="MEMBRANE PROTEIN"/>
    <property type="match status" value="1"/>
</dbReference>
<evidence type="ECO:0000256" key="8">
    <source>
        <dbReference type="SAM" id="MobiDB-lite"/>
    </source>
</evidence>
<dbReference type="Proteomes" id="UP000289437">
    <property type="component" value="Unassembled WGS sequence"/>
</dbReference>
<evidence type="ECO:0000256" key="9">
    <source>
        <dbReference type="SAM" id="Phobius"/>
    </source>
</evidence>
<dbReference type="GO" id="GO:0009103">
    <property type="term" value="P:lipopolysaccharide biosynthetic process"/>
    <property type="evidence" value="ECO:0007669"/>
    <property type="project" value="UniProtKB-ARBA"/>
</dbReference>
<evidence type="ECO:0000256" key="1">
    <source>
        <dbReference type="ARBA" id="ARBA00004651"/>
    </source>
</evidence>
<name>A0A4Q0SUN4_9BACT</name>
<dbReference type="GO" id="GO:0005886">
    <property type="term" value="C:plasma membrane"/>
    <property type="evidence" value="ECO:0007669"/>
    <property type="project" value="UniProtKB-SubCell"/>
</dbReference>